<evidence type="ECO:0000256" key="4">
    <source>
        <dbReference type="ARBA" id="ARBA00022598"/>
    </source>
</evidence>
<comment type="similarity">
    <text evidence="2">Belongs to the class-I aminoacyl-tRNA synthetase family. Glutamate--tRNA ligase type 1 subfamily.</text>
</comment>
<evidence type="ECO:0000256" key="2">
    <source>
        <dbReference type="ARBA" id="ARBA00007894"/>
    </source>
</evidence>
<comment type="subcellular location">
    <subcellularLocation>
        <location evidence="1">Mitochondrion</location>
    </subcellularLocation>
</comment>
<evidence type="ECO:0000256" key="7">
    <source>
        <dbReference type="ARBA" id="ARBA00022917"/>
    </source>
</evidence>
<dbReference type="NCBIfam" id="TIGR00464">
    <property type="entry name" value="gltX_bact"/>
    <property type="match status" value="1"/>
</dbReference>
<dbReference type="EC" id="6.1.1.17" evidence="3"/>
<dbReference type="GO" id="GO:0000049">
    <property type="term" value="F:tRNA binding"/>
    <property type="evidence" value="ECO:0007669"/>
    <property type="project" value="InterPro"/>
</dbReference>
<dbReference type="GO" id="GO:0005739">
    <property type="term" value="C:mitochondrion"/>
    <property type="evidence" value="ECO:0007669"/>
    <property type="project" value="UniProtKB-SubCell"/>
</dbReference>
<dbReference type="Pfam" id="PF00749">
    <property type="entry name" value="tRNA-synt_1c"/>
    <property type="match status" value="1"/>
</dbReference>
<dbReference type="InterPro" id="IPR045462">
    <property type="entry name" value="aa-tRNA-synth_I_cd-bd"/>
</dbReference>
<evidence type="ECO:0000256" key="10">
    <source>
        <dbReference type="ARBA" id="ARBA00072917"/>
    </source>
</evidence>
<dbReference type="EMBL" id="AP028212">
    <property type="protein sequence ID" value="BEI87685.1"/>
    <property type="molecule type" value="Genomic_DNA"/>
</dbReference>
<dbReference type="GO" id="GO:0006424">
    <property type="term" value="P:glutamyl-tRNA aminoacylation"/>
    <property type="evidence" value="ECO:0007669"/>
    <property type="project" value="InterPro"/>
</dbReference>
<dbReference type="AlphaFoldDB" id="A0AA48I4F5"/>
<dbReference type="CDD" id="cd00808">
    <property type="entry name" value="GluRS_core"/>
    <property type="match status" value="1"/>
</dbReference>
<dbReference type="FunFam" id="3.40.50.620:FF:000045">
    <property type="entry name" value="Glutamate--tRNA ligase, mitochondrial"/>
    <property type="match status" value="1"/>
</dbReference>
<evidence type="ECO:0000313" key="15">
    <source>
        <dbReference type="Proteomes" id="UP001233271"/>
    </source>
</evidence>
<evidence type="ECO:0000256" key="5">
    <source>
        <dbReference type="ARBA" id="ARBA00022741"/>
    </source>
</evidence>
<dbReference type="Gene3D" id="1.10.10.350">
    <property type="match status" value="1"/>
</dbReference>
<accession>A0AA48I4F5</accession>
<organism evidence="14 15">
    <name type="scientific">Cutaneotrichosporon cavernicola</name>
    <dbReference type="NCBI Taxonomy" id="279322"/>
    <lineage>
        <taxon>Eukaryota</taxon>
        <taxon>Fungi</taxon>
        <taxon>Dikarya</taxon>
        <taxon>Basidiomycota</taxon>
        <taxon>Agaricomycotina</taxon>
        <taxon>Tremellomycetes</taxon>
        <taxon>Trichosporonales</taxon>
        <taxon>Trichosporonaceae</taxon>
        <taxon>Cutaneotrichosporon</taxon>
    </lineage>
</organism>
<dbReference type="Proteomes" id="UP001233271">
    <property type="component" value="Chromosome 1"/>
</dbReference>
<dbReference type="HAMAP" id="MF_00022">
    <property type="entry name" value="Glu_tRNA_synth_type1"/>
    <property type="match status" value="1"/>
</dbReference>
<feature type="domain" description="Aminoacyl-tRNA synthetase class I anticodon-binding" evidence="13">
    <location>
        <begin position="410"/>
        <end position="540"/>
    </location>
</feature>
<keyword evidence="5 11" id="KW-0547">Nucleotide-binding</keyword>
<dbReference type="GO" id="GO:0005524">
    <property type="term" value="F:ATP binding"/>
    <property type="evidence" value="ECO:0007669"/>
    <property type="project" value="UniProtKB-KW"/>
</dbReference>
<protein>
    <recommendedName>
        <fullName evidence="10">Glutamate--tRNA ligase, mitochondrial</fullName>
        <ecNumber evidence="3">6.1.1.17</ecNumber>
    </recommendedName>
    <alternativeName>
        <fullName evidence="9">Glutamyl-tRNA synthetase</fullName>
    </alternativeName>
</protein>
<keyword evidence="15" id="KW-1185">Reference proteome</keyword>
<dbReference type="Gene3D" id="3.40.50.620">
    <property type="entry name" value="HUPs"/>
    <property type="match status" value="1"/>
</dbReference>
<dbReference type="InterPro" id="IPR020751">
    <property type="entry name" value="aa-tRNA-synth_I_codon-bd_sub2"/>
</dbReference>
<dbReference type="PANTHER" id="PTHR43311:SF2">
    <property type="entry name" value="GLUTAMATE--TRNA LIGASE, MITOCHONDRIAL-RELATED"/>
    <property type="match status" value="1"/>
</dbReference>
<dbReference type="InterPro" id="IPR000924">
    <property type="entry name" value="Glu/Gln-tRNA-synth"/>
</dbReference>
<dbReference type="PRINTS" id="PR00987">
    <property type="entry name" value="TRNASYNTHGLU"/>
</dbReference>
<reference evidence="14" key="1">
    <citation type="journal article" date="2023" name="BMC Genomics">
        <title>Chromosome-level genome assemblies of Cutaneotrichosporon spp. (Trichosporonales, Basidiomycota) reveal imbalanced evolution between nucleotide sequences and chromosome synteny.</title>
        <authorList>
            <person name="Kobayashi Y."/>
            <person name="Kayamori A."/>
            <person name="Aoki K."/>
            <person name="Shiwa Y."/>
            <person name="Matsutani M."/>
            <person name="Fujita N."/>
            <person name="Sugita T."/>
            <person name="Iwasaki W."/>
            <person name="Tanaka N."/>
            <person name="Takashima M."/>
        </authorList>
    </citation>
    <scope>NUCLEOTIDE SEQUENCE</scope>
    <source>
        <strain evidence="14">HIS019</strain>
    </source>
</reference>
<keyword evidence="6 11" id="KW-0067">ATP-binding</keyword>
<dbReference type="InterPro" id="IPR004527">
    <property type="entry name" value="Glu-tRNA-ligase_bac/mito"/>
</dbReference>
<dbReference type="InterPro" id="IPR033910">
    <property type="entry name" value="GluRS_core"/>
</dbReference>
<name>A0AA48I4F5_9TREE</name>
<keyword evidence="7 11" id="KW-0648">Protein biosynthesis</keyword>
<dbReference type="InterPro" id="IPR001412">
    <property type="entry name" value="aa-tRNA-synth_I_CS"/>
</dbReference>
<evidence type="ECO:0000256" key="8">
    <source>
        <dbReference type="ARBA" id="ARBA00023146"/>
    </source>
</evidence>
<feature type="domain" description="Glutamyl/glutaminyl-tRNA synthetase class Ib catalytic" evidence="12">
    <location>
        <begin position="34"/>
        <end position="332"/>
    </location>
</feature>
<keyword evidence="4 11" id="KW-0436">Ligase</keyword>
<keyword evidence="8 11" id="KW-0030">Aminoacyl-tRNA synthetase</keyword>
<evidence type="ECO:0000256" key="9">
    <source>
        <dbReference type="ARBA" id="ARBA00030865"/>
    </source>
</evidence>
<dbReference type="PROSITE" id="PS00178">
    <property type="entry name" value="AA_TRNA_LIGASE_I"/>
    <property type="match status" value="1"/>
</dbReference>
<dbReference type="RefSeq" id="XP_060452951.1">
    <property type="nucleotide sequence ID" value="XM_060599934.1"/>
</dbReference>
<dbReference type="Pfam" id="PF19269">
    <property type="entry name" value="Anticodon_2"/>
    <property type="match status" value="1"/>
</dbReference>
<dbReference type="InterPro" id="IPR008925">
    <property type="entry name" value="aa_tRNA-synth_I_cd-bd_sf"/>
</dbReference>
<dbReference type="InterPro" id="IPR049940">
    <property type="entry name" value="GluQ/Sye"/>
</dbReference>
<proteinExistence type="inferred from homology"/>
<dbReference type="GeneID" id="85491556"/>
<evidence type="ECO:0000256" key="6">
    <source>
        <dbReference type="ARBA" id="ARBA00022840"/>
    </source>
</evidence>
<dbReference type="InterPro" id="IPR020058">
    <property type="entry name" value="Glu/Gln-tRNA-synth_Ib_cat-dom"/>
</dbReference>
<gene>
    <name evidence="14" type="primary">MSE1</name>
    <name evidence="14" type="ORF">CcaverHIS019_0104030</name>
</gene>
<dbReference type="InterPro" id="IPR014729">
    <property type="entry name" value="Rossmann-like_a/b/a_fold"/>
</dbReference>
<evidence type="ECO:0000259" key="13">
    <source>
        <dbReference type="Pfam" id="PF19269"/>
    </source>
</evidence>
<evidence type="ECO:0000256" key="11">
    <source>
        <dbReference type="RuleBase" id="RU363037"/>
    </source>
</evidence>
<dbReference type="PANTHER" id="PTHR43311">
    <property type="entry name" value="GLUTAMATE--TRNA LIGASE"/>
    <property type="match status" value="1"/>
</dbReference>
<evidence type="ECO:0000256" key="1">
    <source>
        <dbReference type="ARBA" id="ARBA00004173"/>
    </source>
</evidence>
<sequence length="545" mass="60524">MRASLRRIQPARLPTWGVRYCSTAPKAAPEPEARLRFAPSPTGFLHLGGLRTALFNYLLAKKWDGKILLRIEDTDQSRLVPGAVDALRRTFDWAGIEYDEGVGIGGSCGPYVQSERLDLYREHAQKLIDTDNAYECFCTPDELAAIRLSLAKRGRLGYDGRCRHLSRDDVRARKEAGHPYTIRFKSKQEKETLPDDLVFGPAQPNVTGTGADDFIMMKTDGWPTYHLASVVDDHHMRISHVLRGEEWLPSVTKHHQLYRAFGWSPPAFAHLPLLVNADGTKLSKRTGDVHVEQYAEKGYEPEAMLNFLALLGWDYHGARRHGNEVGVTKTKDGKELDEVFSLSELVDAFDIGGITHRRAAVSMSKLDYINKMTLRRKATAPGAGEEGHAALVARFHAGLRAEPSLAASALVEDEAYVERVFDMELERITRLNEMPGASAFYFLDPDYYTDGPKAMLAKIKRDAYVDAVSAVIKALEGDGELTPEAAWDAIHAAFASLPYKKKDITMSLRHALTGRAQGPTVAEILSVLGRERSLARLRGGLASVE</sequence>
<evidence type="ECO:0000259" key="12">
    <source>
        <dbReference type="Pfam" id="PF00749"/>
    </source>
</evidence>
<dbReference type="SUPFAM" id="SSF48163">
    <property type="entry name" value="An anticodon-binding domain of class I aminoacyl-tRNA synthetases"/>
    <property type="match status" value="1"/>
</dbReference>
<evidence type="ECO:0000256" key="3">
    <source>
        <dbReference type="ARBA" id="ARBA00012835"/>
    </source>
</evidence>
<evidence type="ECO:0000313" key="14">
    <source>
        <dbReference type="EMBL" id="BEI87685.1"/>
    </source>
</evidence>
<dbReference type="SUPFAM" id="SSF52374">
    <property type="entry name" value="Nucleotidylyl transferase"/>
    <property type="match status" value="1"/>
</dbReference>
<dbReference type="KEGG" id="ccac:CcaHIS019_0104030"/>
<dbReference type="GO" id="GO:0004818">
    <property type="term" value="F:glutamate-tRNA ligase activity"/>
    <property type="evidence" value="ECO:0007669"/>
    <property type="project" value="UniProtKB-EC"/>
</dbReference>
<dbReference type="GO" id="GO:0008270">
    <property type="term" value="F:zinc ion binding"/>
    <property type="evidence" value="ECO:0007669"/>
    <property type="project" value="InterPro"/>
</dbReference>